<dbReference type="EMBL" id="CP119958">
    <property type="protein sequence ID" value="WFD37319.1"/>
    <property type="molecule type" value="Genomic_DNA"/>
</dbReference>
<feature type="region of interest" description="Disordered" evidence="1">
    <location>
        <begin position="122"/>
        <end position="146"/>
    </location>
</feature>
<keyword evidence="3" id="KW-1185">Reference proteome</keyword>
<accession>A0AAF0J8W9</accession>
<feature type="region of interest" description="Disordered" evidence="1">
    <location>
        <begin position="251"/>
        <end position="438"/>
    </location>
</feature>
<gene>
    <name evidence="2" type="ORF">MJAP1_000263</name>
</gene>
<dbReference type="RefSeq" id="XP_060120216.1">
    <property type="nucleotide sequence ID" value="XM_060264233.1"/>
</dbReference>
<feature type="compositionally biased region" description="Basic and acidic residues" evidence="1">
    <location>
        <begin position="376"/>
        <end position="385"/>
    </location>
</feature>
<feature type="compositionally biased region" description="Acidic residues" evidence="1">
    <location>
        <begin position="258"/>
        <end position="296"/>
    </location>
</feature>
<protein>
    <submittedName>
        <fullName evidence="2">Uncharacterized protein</fullName>
    </submittedName>
</protein>
<evidence type="ECO:0000256" key="1">
    <source>
        <dbReference type="SAM" id="MobiDB-lite"/>
    </source>
</evidence>
<reference evidence="2" key="1">
    <citation type="submission" date="2023-03" db="EMBL/GenBank/DDBJ databases">
        <title>Mating type loci evolution in Malassezia.</title>
        <authorList>
            <person name="Coelho M.A."/>
        </authorList>
    </citation>
    <scope>NUCLEOTIDE SEQUENCE</scope>
    <source>
        <strain evidence="2">CBS 9431</strain>
    </source>
</reference>
<evidence type="ECO:0000313" key="3">
    <source>
        <dbReference type="Proteomes" id="UP001217754"/>
    </source>
</evidence>
<dbReference type="AlphaFoldDB" id="A0AAF0J8W9"/>
<proteinExistence type="predicted"/>
<organism evidence="2 3">
    <name type="scientific">Malassezia japonica</name>
    <dbReference type="NCBI Taxonomy" id="223818"/>
    <lineage>
        <taxon>Eukaryota</taxon>
        <taxon>Fungi</taxon>
        <taxon>Dikarya</taxon>
        <taxon>Basidiomycota</taxon>
        <taxon>Ustilaginomycotina</taxon>
        <taxon>Malasseziomycetes</taxon>
        <taxon>Malasseziales</taxon>
        <taxon>Malasseziaceae</taxon>
        <taxon>Malassezia</taxon>
    </lineage>
</organism>
<dbReference type="GeneID" id="85223912"/>
<feature type="compositionally biased region" description="Acidic residues" evidence="1">
    <location>
        <begin position="127"/>
        <end position="146"/>
    </location>
</feature>
<sequence>MGGGWRGRVEYDEADVAYILEVMNRTSPPWNVSQLARDLARERPAHTYASYQTFLQKNMLDRLHLQQRLRDAKIARGEDPKGVHVQRTTRARTRAVPTTSGRPRVAGGMSVGELHAAFAPRSSSIESLDELESGESESEEEEMDEADLLRFEERQTHTDEPRPTPAKVRKREAFTLDDRELLLRRLGELLGEVQWERDDAPPELGAPFWASLEQAAPRHSARSWMLHFERSARQYWRTAMDRCALRLSPSSVFYDGQEGSEEPEDEASEPEDEAPEPSDEPEAANEPDEDAADAADVESAMREGHAPVDSPSTPHAPLSAVPRRLTPSVTPRRAPQDTPTGPDSSADVSALVGPVQTPPSQEASAAYTPYSVRVGQRRDHHDAKATARKQQAHLPPPAAPSPLDERANRTSSPLIGTLPRSAPRPTAAAAPSPSPVRRVRHSLTALPEPAHAWRSSAFRAPQYAVEQRRARAEYEARVWELCSDFALTSPAQLVPFMEPEEGDIDGCRRRLEAYLDSLADYYDTERTTILELLEAQLGSFEQVVRVLDIQQRSLERSFERSRSMDRSRTAK</sequence>
<evidence type="ECO:0000313" key="2">
    <source>
        <dbReference type="EMBL" id="WFD37319.1"/>
    </source>
</evidence>
<dbReference type="Proteomes" id="UP001217754">
    <property type="component" value="Chromosome 1"/>
</dbReference>
<feature type="compositionally biased region" description="Polar residues" evidence="1">
    <location>
        <begin position="337"/>
        <end position="347"/>
    </location>
</feature>
<feature type="region of interest" description="Disordered" evidence="1">
    <location>
        <begin position="79"/>
        <end position="107"/>
    </location>
</feature>
<name>A0AAF0J8W9_9BASI</name>
<feature type="compositionally biased region" description="Low complexity" evidence="1">
    <location>
        <begin position="419"/>
        <end position="431"/>
    </location>
</feature>